<dbReference type="EMBL" id="MHRF01000013">
    <property type="protein sequence ID" value="OHA17686.1"/>
    <property type="molecule type" value="Genomic_DNA"/>
</dbReference>
<dbReference type="InterPro" id="IPR014729">
    <property type="entry name" value="Rossmann-like_a/b/a_fold"/>
</dbReference>
<dbReference type="Gene3D" id="3.40.50.620">
    <property type="entry name" value="HUPs"/>
    <property type="match status" value="1"/>
</dbReference>
<organism evidence="6 7">
    <name type="scientific">Candidatus Taylorbacteria bacterium RIFCSPHIGHO2_01_FULL_46_22b</name>
    <dbReference type="NCBI Taxonomy" id="1802301"/>
    <lineage>
        <taxon>Bacteria</taxon>
        <taxon>Candidatus Tayloriibacteriota</taxon>
    </lineage>
</organism>
<dbReference type="AlphaFoldDB" id="A0A1G2M1B9"/>
<evidence type="ECO:0000256" key="3">
    <source>
        <dbReference type="ARBA" id="ARBA00022840"/>
    </source>
</evidence>
<dbReference type="InterPro" id="IPR008279">
    <property type="entry name" value="PEP-util_enz_mobile_dom"/>
</dbReference>
<dbReference type="InterPro" id="IPR018274">
    <property type="entry name" value="PEP_util_AS"/>
</dbReference>
<evidence type="ECO:0000259" key="4">
    <source>
        <dbReference type="Pfam" id="PF00391"/>
    </source>
</evidence>
<evidence type="ECO:0000256" key="2">
    <source>
        <dbReference type="ARBA" id="ARBA00022741"/>
    </source>
</evidence>
<comment type="similarity">
    <text evidence="1">Belongs to the PEP-utilizing enzyme family.</text>
</comment>
<dbReference type="Pfam" id="PF01467">
    <property type="entry name" value="CTP_transf_like"/>
    <property type="match status" value="1"/>
</dbReference>
<sequence length="635" mass="72930">MAFGTFDGLHIGHHYFLREAKKLGDYLIAVVAHDEAVKTLKKRIPNLTMEERAAALAAAKLVDQVVIGDRVQGSWEIFAKHKPDAVAIGHDQHELREDLQSHFPNIEVKVIGKQETFKPLAKKLSDFPIELVRKTSSDFNKNFHSKLFTLFAASESELHAFSERFSPHYGYCFGFQEGNEGNWFLDWDSVQQVRDWIVDKIKKEGSIPFLNIQIGWRKDWQSYDEIREKIDQTNFKMLSDEDLCDLFEQFHIGYLLAGSVAYMADTFMSTGEIDWLESVISQELVAKGVVSKDVPEIVRTLTNPLIDSYTLEAEWKLIEIATAIEKVYPTDLPSLETMQAEQPRLYKKLEAHTRSFFWIHNNYFVAEVLTIDFFYSELQKKSEELRASKSSFVEIMEKRNRGRKVAKKKRDDTFEKINLSNFTRELIKVAWLFAEWKDERKKGSYIGMHYYDLFLEELSRRVSYSKSDLTFLIFQEVKAVLLEGRDVAELIAQRKERTFYAVTPEGYFIAEGATAQGFFEAGAREHKKEVEWKGVPACRGFATGHVHIVRTAEDMKSFVKGEILVTNQTTPEFVPIMKKAVAIVTEQGGVTSHAAVISRELNVPCIIGVRDITRVLKTGDRIEVDAERGVVRKML</sequence>
<proteinExistence type="inferred from homology"/>
<dbReference type="InterPro" id="IPR006319">
    <property type="entry name" value="PEP_synth"/>
</dbReference>
<evidence type="ECO:0000259" key="5">
    <source>
        <dbReference type="Pfam" id="PF01467"/>
    </source>
</evidence>
<dbReference type="Proteomes" id="UP000178873">
    <property type="component" value="Unassembled WGS sequence"/>
</dbReference>
<evidence type="ECO:0000313" key="6">
    <source>
        <dbReference type="EMBL" id="OHA17686.1"/>
    </source>
</evidence>
<dbReference type="GO" id="GO:0008986">
    <property type="term" value="F:pyruvate, water dikinase activity"/>
    <property type="evidence" value="ECO:0007669"/>
    <property type="project" value="InterPro"/>
</dbReference>
<dbReference type="SUPFAM" id="SSF52374">
    <property type="entry name" value="Nucleotidylyl transferase"/>
    <property type="match status" value="1"/>
</dbReference>
<dbReference type="PANTHER" id="PTHR43030:SF1">
    <property type="entry name" value="PHOSPHOENOLPYRUVATE SYNTHASE"/>
    <property type="match status" value="1"/>
</dbReference>
<name>A0A1G2M1B9_9BACT</name>
<dbReference type="PANTHER" id="PTHR43030">
    <property type="entry name" value="PHOSPHOENOLPYRUVATE SYNTHASE"/>
    <property type="match status" value="1"/>
</dbReference>
<dbReference type="PROSITE" id="PS00370">
    <property type="entry name" value="PEP_ENZYMES_PHOS_SITE"/>
    <property type="match status" value="1"/>
</dbReference>
<dbReference type="Pfam" id="PF00391">
    <property type="entry name" value="PEP-utilizers"/>
    <property type="match status" value="1"/>
</dbReference>
<dbReference type="GO" id="GO:0005524">
    <property type="term" value="F:ATP binding"/>
    <property type="evidence" value="ECO:0007669"/>
    <property type="project" value="UniProtKB-KW"/>
</dbReference>
<gene>
    <name evidence="6" type="ORF">A2664_03655</name>
</gene>
<feature type="domain" description="PEP-utilising enzyme mobile" evidence="4">
    <location>
        <begin position="560"/>
        <end position="629"/>
    </location>
</feature>
<dbReference type="SUPFAM" id="SSF52009">
    <property type="entry name" value="Phosphohistidine domain"/>
    <property type="match status" value="1"/>
</dbReference>
<dbReference type="STRING" id="1802301.A2664_03655"/>
<dbReference type="NCBIfam" id="TIGR00125">
    <property type="entry name" value="cyt_tran_rel"/>
    <property type="match status" value="1"/>
</dbReference>
<evidence type="ECO:0008006" key="8">
    <source>
        <dbReference type="Google" id="ProtNLM"/>
    </source>
</evidence>
<evidence type="ECO:0000313" key="7">
    <source>
        <dbReference type="Proteomes" id="UP000178873"/>
    </source>
</evidence>
<comment type="caution">
    <text evidence="6">The sequence shown here is derived from an EMBL/GenBank/DDBJ whole genome shotgun (WGS) entry which is preliminary data.</text>
</comment>
<dbReference type="Gene3D" id="3.50.30.10">
    <property type="entry name" value="Phosphohistidine domain"/>
    <property type="match status" value="1"/>
</dbReference>
<evidence type="ECO:0000256" key="1">
    <source>
        <dbReference type="ARBA" id="ARBA00007837"/>
    </source>
</evidence>
<reference evidence="6 7" key="1">
    <citation type="journal article" date="2016" name="Nat. Commun.">
        <title>Thousands of microbial genomes shed light on interconnected biogeochemical processes in an aquifer system.</title>
        <authorList>
            <person name="Anantharaman K."/>
            <person name="Brown C.T."/>
            <person name="Hug L.A."/>
            <person name="Sharon I."/>
            <person name="Castelle C.J."/>
            <person name="Probst A.J."/>
            <person name="Thomas B.C."/>
            <person name="Singh A."/>
            <person name="Wilkins M.J."/>
            <person name="Karaoz U."/>
            <person name="Brodie E.L."/>
            <person name="Williams K.H."/>
            <person name="Hubbard S.S."/>
            <person name="Banfield J.F."/>
        </authorList>
    </citation>
    <scope>NUCLEOTIDE SEQUENCE [LARGE SCALE GENOMIC DNA]</scope>
</reference>
<feature type="domain" description="Cytidyltransferase-like" evidence="5">
    <location>
        <begin position="2"/>
        <end position="111"/>
    </location>
</feature>
<keyword evidence="3" id="KW-0067">ATP-binding</keyword>
<protein>
    <recommendedName>
        <fullName evidence="8">PEP-utilising enzyme mobile domain-containing protein</fullName>
    </recommendedName>
</protein>
<accession>A0A1G2M1B9</accession>
<dbReference type="InterPro" id="IPR004821">
    <property type="entry name" value="Cyt_trans-like"/>
</dbReference>
<dbReference type="InterPro" id="IPR036637">
    <property type="entry name" value="Phosphohistidine_dom_sf"/>
</dbReference>
<keyword evidence="2" id="KW-0547">Nucleotide-binding</keyword>